<organism evidence="1 2">
    <name type="scientific">Gigaspora margarita</name>
    <dbReference type="NCBI Taxonomy" id="4874"/>
    <lineage>
        <taxon>Eukaryota</taxon>
        <taxon>Fungi</taxon>
        <taxon>Fungi incertae sedis</taxon>
        <taxon>Mucoromycota</taxon>
        <taxon>Glomeromycotina</taxon>
        <taxon>Glomeromycetes</taxon>
        <taxon>Diversisporales</taxon>
        <taxon>Gigasporaceae</taxon>
        <taxon>Gigaspora</taxon>
    </lineage>
</organism>
<dbReference type="Proteomes" id="UP000789901">
    <property type="component" value="Unassembled WGS sequence"/>
</dbReference>
<protein>
    <submittedName>
        <fullName evidence="1">31202_t:CDS:1</fullName>
    </submittedName>
</protein>
<reference evidence="1 2" key="1">
    <citation type="submission" date="2021-06" db="EMBL/GenBank/DDBJ databases">
        <authorList>
            <person name="Kallberg Y."/>
            <person name="Tangrot J."/>
            <person name="Rosling A."/>
        </authorList>
    </citation>
    <scope>NUCLEOTIDE SEQUENCE [LARGE SCALE GENOMIC DNA]</scope>
    <source>
        <strain evidence="1 2">120-4 pot B 10/14</strain>
    </source>
</reference>
<evidence type="ECO:0000313" key="1">
    <source>
        <dbReference type="EMBL" id="CAG8857147.1"/>
    </source>
</evidence>
<keyword evidence="2" id="KW-1185">Reference proteome</keyword>
<dbReference type="InterPro" id="IPR025533">
    <property type="entry name" value="DUF4419"/>
</dbReference>
<evidence type="ECO:0000313" key="2">
    <source>
        <dbReference type="Proteomes" id="UP000789901"/>
    </source>
</evidence>
<gene>
    <name evidence="1" type="ORF">GMARGA_LOCUS45968</name>
</gene>
<proteinExistence type="predicted"/>
<dbReference type="EMBL" id="CAJVQB010167718">
    <property type="protein sequence ID" value="CAG8857147.1"/>
    <property type="molecule type" value="Genomic_DNA"/>
</dbReference>
<feature type="non-terminal residue" evidence="1">
    <location>
        <position position="93"/>
    </location>
</feature>
<comment type="caution">
    <text evidence="1">The sequence shown here is derived from an EMBL/GenBank/DDBJ whole genome shotgun (WGS) entry which is preliminary data.</text>
</comment>
<dbReference type="Pfam" id="PF14388">
    <property type="entry name" value="DUF4419"/>
    <property type="match status" value="1"/>
</dbReference>
<name>A0ABN7XP85_GIGMA</name>
<sequence>MNTTNNTRSTQILTKKIKLDNKIDTHISIENHVAKRFRKHKIYAVSSQYDDTKKAVIKRPYCPNGFAAAILHAYNYHKHLRLSPDDVWLTISQ</sequence>
<accession>A0ABN7XP85</accession>